<feature type="region of interest" description="Disordered" evidence="1">
    <location>
        <begin position="134"/>
        <end position="156"/>
    </location>
</feature>
<accession>A0ABP7DAS8</accession>
<proteinExistence type="predicted"/>
<feature type="compositionally biased region" description="Basic and acidic residues" evidence="1">
    <location>
        <begin position="10"/>
        <end position="24"/>
    </location>
</feature>
<comment type="caution">
    <text evidence="2">The sequence shown here is derived from an EMBL/GenBank/DDBJ whole genome shotgun (WGS) entry which is preliminary data.</text>
</comment>
<dbReference type="RefSeq" id="WP_344890225.1">
    <property type="nucleotide sequence ID" value="NZ_BAAAZP010000163.1"/>
</dbReference>
<evidence type="ECO:0000313" key="2">
    <source>
        <dbReference type="EMBL" id="GAA3701086.1"/>
    </source>
</evidence>
<organism evidence="2 3">
    <name type="scientific">Nonomuraea antimicrobica</name>
    <dbReference type="NCBI Taxonomy" id="561173"/>
    <lineage>
        <taxon>Bacteria</taxon>
        <taxon>Bacillati</taxon>
        <taxon>Actinomycetota</taxon>
        <taxon>Actinomycetes</taxon>
        <taxon>Streptosporangiales</taxon>
        <taxon>Streptosporangiaceae</taxon>
        <taxon>Nonomuraea</taxon>
    </lineage>
</organism>
<evidence type="ECO:0000313" key="3">
    <source>
        <dbReference type="Proteomes" id="UP001500902"/>
    </source>
</evidence>
<feature type="region of interest" description="Disordered" evidence="1">
    <location>
        <begin position="1"/>
        <end position="24"/>
    </location>
</feature>
<gene>
    <name evidence="2" type="ORF">GCM10022224_078740</name>
</gene>
<sequence>MGGLSVYNRVTDRRTDGQEKDERWFDPARNWPPLTQSGLNPVVDVEDLSMMLMHLDNGVQASYQQRNYTVIGTEGRMENFGDHRGESVIRVWSRGRRDYDADGDLVLPVRERAGGHGGADRALMSEFLRFTWHGGATETSPAGTPARPPHTGGRYG</sequence>
<name>A0ABP7DAS8_9ACTN</name>
<keyword evidence="3" id="KW-1185">Reference proteome</keyword>
<evidence type="ECO:0000256" key="1">
    <source>
        <dbReference type="SAM" id="MobiDB-lite"/>
    </source>
</evidence>
<dbReference type="Proteomes" id="UP001500902">
    <property type="component" value="Unassembled WGS sequence"/>
</dbReference>
<protein>
    <submittedName>
        <fullName evidence="2">Uncharacterized protein</fullName>
    </submittedName>
</protein>
<reference evidence="3" key="1">
    <citation type="journal article" date="2019" name="Int. J. Syst. Evol. Microbiol.">
        <title>The Global Catalogue of Microorganisms (GCM) 10K type strain sequencing project: providing services to taxonomists for standard genome sequencing and annotation.</title>
        <authorList>
            <consortium name="The Broad Institute Genomics Platform"/>
            <consortium name="The Broad Institute Genome Sequencing Center for Infectious Disease"/>
            <person name="Wu L."/>
            <person name="Ma J."/>
        </authorList>
    </citation>
    <scope>NUCLEOTIDE SEQUENCE [LARGE SCALE GENOMIC DNA]</scope>
    <source>
        <strain evidence="3">JCM 16904</strain>
    </source>
</reference>
<dbReference type="Gene3D" id="3.30.360.10">
    <property type="entry name" value="Dihydrodipicolinate Reductase, domain 2"/>
    <property type="match status" value="1"/>
</dbReference>
<dbReference type="EMBL" id="BAAAZP010000163">
    <property type="protein sequence ID" value="GAA3701086.1"/>
    <property type="molecule type" value="Genomic_DNA"/>
</dbReference>